<keyword evidence="1" id="KW-1133">Transmembrane helix</keyword>
<protein>
    <submittedName>
        <fullName evidence="2">Uncharacterized protein</fullName>
    </submittedName>
</protein>
<keyword evidence="1" id="KW-0472">Membrane</keyword>
<dbReference type="KEGG" id="vg:26048888"/>
<gene>
    <name evidence="2" type="ORF">ceV_021</name>
</gene>
<name>A0A0N9QXV4_9VIRU</name>
<dbReference type="EMBL" id="KT820662">
    <property type="protein sequence ID" value="ALH22927.1"/>
    <property type="molecule type" value="Genomic_DNA"/>
</dbReference>
<reference evidence="2 3" key="1">
    <citation type="journal article" date="2015" name="Genome Announc.">
        <title>The 474-Kilobase-Pair Complete Genome Sequence of CeV-01B, a Virus Infecting Haptolina (Chrysochromulina) ericina (Prymnesiophyceae).</title>
        <authorList>
            <person name="Gallot-Lavallee L."/>
            <person name="Pagarete A."/>
            <person name="Legendre M."/>
            <person name="Santini S."/>
            <person name="Sandaa R.A."/>
            <person name="Himmelbauer H."/>
            <person name="Ogata H."/>
            <person name="Bratbak G."/>
            <person name="Claverie J.M."/>
        </authorList>
    </citation>
    <scope>NUCLEOTIDE SEQUENCE [LARGE SCALE GENOMIC DNA]</scope>
    <source>
        <strain evidence="2">CeV-01B</strain>
    </source>
</reference>
<evidence type="ECO:0000256" key="1">
    <source>
        <dbReference type="SAM" id="Phobius"/>
    </source>
</evidence>
<feature type="transmembrane region" description="Helical" evidence="1">
    <location>
        <begin position="12"/>
        <end position="29"/>
    </location>
</feature>
<keyword evidence="3" id="KW-1185">Reference proteome</keyword>
<dbReference type="Proteomes" id="UP000203826">
    <property type="component" value="Segment"/>
</dbReference>
<keyword evidence="1" id="KW-0812">Transmembrane</keyword>
<evidence type="ECO:0000313" key="3">
    <source>
        <dbReference type="Proteomes" id="UP000203826"/>
    </source>
</evidence>
<sequence length="52" mass="6271">MIMLYKINTISLFYKVMVWSVTINVFFTFNSNFHFSKMDIKKCPKSKNENKN</sequence>
<proteinExistence type="predicted"/>
<organism evidence="2 3">
    <name type="scientific">Chrysochromulina ericina virus CeV-01B</name>
    <dbReference type="NCBI Taxonomy" id="3070830"/>
    <lineage>
        <taxon>Viruses</taxon>
        <taxon>Varidnaviria</taxon>
        <taxon>Bamfordvirae</taxon>
        <taxon>Nucleocytoviricota</taxon>
        <taxon>Megaviricetes</taxon>
        <taxon>Imitervirales</taxon>
        <taxon>Mesomimiviridae</taxon>
        <taxon>Tethysvirus</taxon>
        <taxon>Tethysvirus raunefjordenense</taxon>
    </lineage>
</organism>
<accession>A0A0N9QXV4</accession>
<evidence type="ECO:0000313" key="2">
    <source>
        <dbReference type="EMBL" id="ALH22927.1"/>
    </source>
</evidence>